<reference evidence="2 3" key="1">
    <citation type="submission" date="2015-12" db="EMBL/GenBank/DDBJ databases">
        <title>Diversity of Burkholderia near neighbor genomes.</title>
        <authorList>
            <person name="Sahl J."/>
            <person name="Wagner D."/>
            <person name="Keim P."/>
        </authorList>
    </citation>
    <scope>NUCLEOTIDE SEQUENCE [LARGE SCALE GENOMIC DNA]</scope>
    <source>
        <strain evidence="2 3">MSMB0783</strain>
    </source>
</reference>
<gene>
    <name evidence="2" type="ORF">WJ35_08900</name>
</gene>
<protein>
    <recommendedName>
        <fullName evidence="1">GSCFA domain-containing protein</fullName>
    </recommendedName>
</protein>
<name>A0A1B4LDC1_9BURK</name>
<organism evidence="2 3">
    <name type="scientific">Burkholderia ubonensis</name>
    <dbReference type="NCBI Taxonomy" id="101571"/>
    <lineage>
        <taxon>Bacteria</taxon>
        <taxon>Pseudomonadati</taxon>
        <taxon>Pseudomonadota</taxon>
        <taxon>Betaproteobacteria</taxon>
        <taxon>Burkholderiales</taxon>
        <taxon>Burkholderiaceae</taxon>
        <taxon>Burkholderia</taxon>
        <taxon>Burkholderia cepacia complex</taxon>
    </lineage>
</organism>
<dbReference type="InterPro" id="IPR014982">
    <property type="entry name" value="GSCFA"/>
</dbReference>
<proteinExistence type="predicted"/>
<dbReference type="RefSeq" id="WP_069239055.1">
    <property type="nucleotide sequence ID" value="NZ_CP013420.1"/>
</dbReference>
<dbReference type="InterPro" id="IPR011990">
    <property type="entry name" value="TPR-like_helical_dom_sf"/>
</dbReference>
<evidence type="ECO:0000313" key="2">
    <source>
        <dbReference type="EMBL" id="AOJ75174.1"/>
    </source>
</evidence>
<evidence type="ECO:0000313" key="3">
    <source>
        <dbReference type="Proteomes" id="UP000243680"/>
    </source>
</evidence>
<accession>A0A1B4LDC1</accession>
<dbReference type="EMBL" id="CP013420">
    <property type="protein sequence ID" value="AOJ75174.1"/>
    <property type="molecule type" value="Genomic_DNA"/>
</dbReference>
<feature type="domain" description="GSCFA" evidence="1">
    <location>
        <begin position="245"/>
        <end position="476"/>
    </location>
</feature>
<dbReference type="SUPFAM" id="SSF48452">
    <property type="entry name" value="TPR-like"/>
    <property type="match status" value="1"/>
</dbReference>
<dbReference type="Pfam" id="PF08885">
    <property type="entry name" value="GSCFA"/>
    <property type="match status" value="1"/>
</dbReference>
<dbReference type="Proteomes" id="UP000243680">
    <property type="component" value="Chromosome 1"/>
</dbReference>
<sequence length="481" mass="53600">MDISSWKNQAKQALAGNVGAHAVIAQLGNEQIDGSDHEANLLLGILYGQTGQLDLAVEHLRQSLIQDQRNPDAIFFLGCFDALRYPGLHKSWAIRRDHAKNALRLVENTPQAAAWPQLKVCLEILATAASYVGPPEDAEFAYRWLIKIDPANADHYAKLSQLRADDDLEEAVALIDHARTLNPAIVNKTDVELSRKVLSDGTRRKSIARAKYPSTREMRGDLSAVIRTSLLDGLPKQRFIDKETRFFTLGSCFAREIAVRLIERGYQADFFEVVEHINSSFANRKMVDWALGQCTGQSKERLDELFASLNITPENLRVRLATANVFIYTLGVAPAFFDRQSGEFVMPSSSALGSRAFAEMYDFRTTTVGQNLDNLDYIVANIKALNPDVKVVLTVSPVPLKTTFEFKSAMQADCISKSTLRVVAHEFVTKHPDVVYWPSFEVVRWLGGHVGPFYGNDDDAALHVGDDVVKAITDSFIEHFS</sequence>
<dbReference type="Gene3D" id="1.25.40.10">
    <property type="entry name" value="Tetratricopeptide repeat domain"/>
    <property type="match status" value="1"/>
</dbReference>
<dbReference type="AlphaFoldDB" id="A0A1B4LDC1"/>
<evidence type="ECO:0000259" key="1">
    <source>
        <dbReference type="Pfam" id="PF08885"/>
    </source>
</evidence>